<protein>
    <submittedName>
        <fullName evidence="1">Uncharacterized protein family (UPF0180)</fullName>
    </submittedName>
</protein>
<dbReference type="AlphaFoldDB" id="A0A1M5C1Z7"/>
<gene>
    <name evidence="1" type="ORF">SAMN02745218_02391</name>
</gene>
<organism evidence="1 2">
    <name type="scientific">Desulfofundulus australicus DSM 11792</name>
    <dbReference type="NCBI Taxonomy" id="1121425"/>
    <lineage>
        <taxon>Bacteria</taxon>
        <taxon>Bacillati</taxon>
        <taxon>Bacillota</taxon>
        <taxon>Clostridia</taxon>
        <taxon>Eubacteriales</taxon>
        <taxon>Peptococcaceae</taxon>
        <taxon>Desulfofundulus</taxon>
    </lineage>
</organism>
<dbReference type="Proteomes" id="UP000184196">
    <property type="component" value="Unassembled WGS sequence"/>
</dbReference>
<reference evidence="2" key="1">
    <citation type="submission" date="2016-11" db="EMBL/GenBank/DDBJ databases">
        <authorList>
            <person name="Varghese N."/>
            <person name="Submissions S."/>
        </authorList>
    </citation>
    <scope>NUCLEOTIDE SEQUENCE [LARGE SCALE GENOMIC DNA]</scope>
    <source>
        <strain evidence="2">DSM 11792</strain>
    </source>
</reference>
<dbReference type="EMBL" id="FQUW01000033">
    <property type="protein sequence ID" value="SHF48824.1"/>
    <property type="molecule type" value="Genomic_DNA"/>
</dbReference>
<proteinExistence type="predicted"/>
<dbReference type="RefSeq" id="WP_027355958.1">
    <property type="nucleotide sequence ID" value="NZ_FQUW01000033.1"/>
</dbReference>
<evidence type="ECO:0000313" key="2">
    <source>
        <dbReference type="Proteomes" id="UP000184196"/>
    </source>
</evidence>
<accession>A0A1M5C1Z7</accession>
<name>A0A1M5C1Z7_9FIRM</name>
<sequence>MNKKVAVEESLTGLKELLEEEGYTVVSPGSQEEVLAMVVTGLDNNTMNMQDINTRAPVIEMAGKTPEQVLARIKELA</sequence>
<evidence type="ECO:0000313" key="1">
    <source>
        <dbReference type="EMBL" id="SHF48824.1"/>
    </source>
</evidence>
<keyword evidence="2" id="KW-1185">Reference proteome</keyword>
<dbReference type="Pfam" id="PF03698">
    <property type="entry name" value="UPF0180"/>
    <property type="match status" value="1"/>
</dbReference>
<dbReference type="InterPro" id="IPR005370">
    <property type="entry name" value="UPF0180"/>
</dbReference>
<dbReference type="OrthoDB" id="1708042at2"/>